<evidence type="ECO:0000259" key="1">
    <source>
        <dbReference type="PROSITE" id="PS50112"/>
    </source>
</evidence>
<sequence length="681" mass="78257">MKHFIEKVGRDVLSLTSILDAIVDLVFLMKVDGDSFRYIFVNESAKKVLNTKDNILGKRLEEAAPKEVFRILAKKYRQARLTKKPLKFRETLKTANGEFYGETTLSPIIKEDGECSYVMAIVRDITERIQRERQLKETQKTLVKQQKRLHSLLENNGDAVIEFDREGNFVEVNKITAEVTGYQEYELLGTSFIPLIAEESLEDTMRYFERALSGSKEEFETIIKHAEGQKIQVAVKNIPIIIDGVLDGVYCIAKDVTETKRIEEEIHKKTEEIEAFWTYTSDPIVFFNMKGEVERINPAFEKTFEFAEKEIIGPVKRIIPPEAMTEAEEIWERIGRGETIALSEVKRLTKSGAELTLLASYTPLHDKGGVLLGTTAFYKNITELKQTERELRKSQEKYRIVTENAFDVIKLINTSGIIEYVSPSNEEIIGYTPSEYIGKRFTEHLHPDDIQRLEKEFKKWIHSASPKTTTVELQFLHKKGHYIWLEAVSTPVIEDGKVKQIVTITRDITGRKRLRERLAKLAFYDQLSGLPNRRIFYDRLHMAMKHAERNKKKAALMMIDGSKFKLVNDTYGHDAGDAVIQEMAKRIKAAVRKIDTVARLGGDEMAVILPDLSSQKEAENVKQRILKAFQKPLYFNGNVIQMNVDIGIALYPDHAAEQKQLIRLADQALYKVKESHRYDLK</sequence>
<feature type="domain" description="PAS" evidence="1">
    <location>
        <begin position="145"/>
        <end position="215"/>
    </location>
</feature>
<keyword evidence="5" id="KW-1185">Reference proteome</keyword>
<dbReference type="InterPro" id="IPR000700">
    <property type="entry name" value="PAS-assoc_C"/>
</dbReference>
<dbReference type="CDD" id="cd00130">
    <property type="entry name" value="PAS"/>
    <property type="match status" value="3"/>
</dbReference>
<dbReference type="Pfam" id="PF08448">
    <property type="entry name" value="PAS_4"/>
    <property type="match status" value="3"/>
</dbReference>
<evidence type="ECO:0000313" key="4">
    <source>
        <dbReference type="EMBL" id="MBB6447941.1"/>
    </source>
</evidence>
<gene>
    <name evidence="4" type="ORF">HNR53_004663</name>
</gene>
<name>A0A7X0LX96_9BACI</name>
<feature type="domain" description="PAC" evidence="2">
    <location>
        <begin position="469"/>
        <end position="520"/>
    </location>
</feature>
<dbReference type="SMART" id="SM00267">
    <property type="entry name" value="GGDEF"/>
    <property type="match status" value="1"/>
</dbReference>
<dbReference type="PROSITE" id="PS50887">
    <property type="entry name" value="GGDEF"/>
    <property type="match status" value="1"/>
</dbReference>
<dbReference type="PANTHER" id="PTHR44757">
    <property type="entry name" value="DIGUANYLATE CYCLASE DGCP"/>
    <property type="match status" value="1"/>
</dbReference>
<dbReference type="InterPro" id="IPR035965">
    <property type="entry name" value="PAS-like_dom_sf"/>
</dbReference>
<dbReference type="InterPro" id="IPR013655">
    <property type="entry name" value="PAS_fold_3"/>
</dbReference>
<feature type="domain" description="PAS" evidence="1">
    <location>
        <begin position="269"/>
        <end position="338"/>
    </location>
</feature>
<dbReference type="InterPro" id="IPR001610">
    <property type="entry name" value="PAC"/>
</dbReference>
<organism evidence="4 5">
    <name type="scientific">Bacillus benzoevorans</name>
    <dbReference type="NCBI Taxonomy" id="1456"/>
    <lineage>
        <taxon>Bacteria</taxon>
        <taxon>Bacillati</taxon>
        <taxon>Bacillota</taxon>
        <taxon>Bacilli</taxon>
        <taxon>Bacillales</taxon>
        <taxon>Bacillaceae</taxon>
        <taxon>Bacillus</taxon>
    </lineage>
</organism>
<dbReference type="PANTHER" id="PTHR44757:SF2">
    <property type="entry name" value="BIOFILM ARCHITECTURE MAINTENANCE PROTEIN MBAA"/>
    <property type="match status" value="1"/>
</dbReference>
<dbReference type="NCBIfam" id="TIGR00254">
    <property type="entry name" value="GGDEF"/>
    <property type="match status" value="1"/>
</dbReference>
<feature type="domain" description="PAS" evidence="1">
    <location>
        <begin position="394"/>
        <end position="464"/>
    </location>
</feature>
<proteinExistence type="predicted"/>
<dbReference type="SMART" id="SM00086">
    <property type="entry name" value="PAC"/>
    <property type="match status" value="4"/>
</dbReference>
<dbReference type="Proteomes" id="UP000531594">
    <property type="component" value="Unassembled WGS sequence"/>
</dbReference>
<evidence type="ECO:0000313" key="5">
    <source>
        <dbReference type="Proteomes" id="UP000531594"/>
    </source>
</evidence>
<comment type="caution">
    <text evidence="4">The sequence shown here is derived from an EMBL/GenBank/DDBJ whole genome shotgun (WGS) entry which is preliminary data.</text>
</comment>
<feature type="domain" description="GGDEF" evidence="3">
    <location>
        <begin position="552"/>
        <end position="681"/>
    </location>
</feature>
<dbReference type="FunFam" id="3.30.70.270:FF:000001">
    <property type="entry name" value="Diguanylate cyclase domain protein"/>
    <property type="match status" value="1"/>
</dbReference>
<feature type="domain" description="PAC" evidence="2">
    <location>
        <begin position="341"/>
        <end position="393"/>
    </location>
</feature>
<dbReference type="InterPro" id="IPR052155">
    <property type="entry name" value="Biofilm_reg_signaling"/>
</dbReference>
<dbReference type="AlphaFoldDB" id="A0A7X0LX96"/>
<dbReference type="Pfam" id="PF08447">
    <property type="entry name" value="PAS_3"/>
    <property type="match status" value="1"/>
</dbReference>
<reference evidence="4 5" key="1">
    <citation type="submission" date="2020-08" db="EMBL/GenBank/DDBJ databases">
        <title>Genomic Encyclopedia of Type Strains, Phase IV (KMG-IV): sequencing the most valuable type-strain genomes for metagenomic binning, comparative biology and taxonomic classification.</title>
        <authorList>
            <person name="Goeker M."/>
        </authorList>
    </citation>
    <scope>NUCLEOTIDE SEQUENCE [LARGE SCALE GENOMIC DNA]</scope>
    <source>
        <strain evidence="4 5">DSM 5391</strain>
    </source>
</reference>
<dbReference type="Pfam" id="PF00990">
    <property type="entry name" value="GGDEF"/>
    <property type="match status" value="1"/>
</dbReference>
<dbReference type="Gene3D" id="3.30.450.20">
    <property type="entry name" value="PAS domain"/>
    <property type="match status" value="4"/>
</dbReference>
<dbReference type="RefSeq" id="WP_184530347.1">
    <property type="nucleotide sequence ID" value="NZ_JACHGK010000036.1"/>
</dbReference>
<feature type="domain" description="PAC" evidence="2">
    <location>
        <begin position="84"/>
        <end position="137"/>
    </location>
</feature>
<dbReference type="PROSITE" id="PS50112">
    <property type="entry name" value="PAS"/>
    <property type="match status" value="3"/>
</dbReference>
<dbReference type="InterPro" id="IPR000160">
    <property type="entry name" value="GGDEF_dom"/>
</dbReference>
<dbReference type="SMART" id="SM00091">
    <property type="entry name" value="PAS"/>
    <property type="match status" value="4"/>
</dbReference>
<dbReference type="SUPFAM" id="SSF55073">
    <property type="entry name" value="Nucleotide cyclase"/>
    <property type="match status" value="1"/>
</dbReference>
<dbReference type="Gene3D" id="3.30.70.270">
    <property type="match status" value="1"/>
</dbReference>
<dbReference type="InterPro" id="IPR000014">
    <property type="entry name" value="PAS"/>
</dbReference>
<dbReference type="EMBL" id="JACHGK010000036">
    <property type="protein sequence ID" value="MBB6447941.1"/>
    <property type="molecule type" value="Genomic_DNA"/>
</dbReference>
<dbReference type="NCBIfam" id="TIGR00229">
    <property type="entry name" value="sensory_box"/>
    <property type="match status" value="4"/>
</dbReference>
<dbReference type="InterPro" id="IPR013656">
    <property type="entry name" value="PAS_4"/>
</dbReference>
<protein>
    <submittedName>
        <fullName evidence="4">Diguanylate cyclase (GGDEF)-like protein/PAS domain S-box-containing protein</fullName>
    </submittedName>
</protein>
<dbReference type="InterPro" id="IPR029787">
    <property type="entry name" value="Nucleotide_cyclase"/>
</dbReference>
<evidence type="ECO:0000259" key="2">
    <source>
        <dbReference type="PROSITE" id="PS50113"/>
    </source>
</evidence>
<dbReference type="SUPFAM" id="SSF55785">
    <property type="entry name" value="PYP-like sensor domain (PAS domain)"/>
    <property type="match status" value="4"/>
</dbReference>
<evidence type="ECO:0000259" key="3">
    <source>
        <dbReference type="PROSITE" id="PS50887"/>
    </source>
</evidence>
<accession>A0A7X0LX96</accession>
<dbReference type="CDD" id="cd01949">
    <property type="entry name" value="GGDEF"/>
    <property type="match status" value="1"/>
</dbReference>
<dbReference type="InterPro" id="IPR043128">
    <property type="entry name" value="Rev_trsase/Diguanyl_cyclase"/>
</dbReference>
<dbReference type="PROSITE" id="PS50113">
    <property type="entry name" value="PAC"/>
    <property type="match status" value="3"/>
</dbReference>